<dbReference type="PROSITE" id="PS51343">
    <property type="entry name" value="PII_GLNB_DOM"/>
    <property type="match status" value="1"/>
</dbReference>
<sequence length="224" mass="24040">METVLFLAVVKAGTASQLIKAAKAVGAPGGTVIRAEGTISSRLAHALGFHDSKREVVLIAVDKSLEGRLHQELNDKLKLDRKGKGVLFSFDISSFQGSKQINSPFDESQVEASDSQLMTVIVDRQMGDQVVEVSREAGARGATILHGRGTGVHETGKVFNFPIELEKEIVVMVIPSALVQEISDKIITETDLCKPGRGILFTVPVNSKRGLVPPKPADEVSSEL</sequence>
<organism evidence="1 3">
    <name type="scientific">Aerococcus sanguinicola</name>
    <dbReference type="NCBI Taxonomy" id="119206"/>
    <lineage>
        <taxon>Bacteria</taxon>
        <taxon>Bacillati</taxon>
        <taxon>Bacillota</taxon>
        <taxon>Bacilli</taxon>
        <taxon>Lactobacillales</taxon>
        <taxon>Aerococcaceae</taxon>
        <taxon>Aerococcus</taxon>
    </lineage>
</organism>
<reference evidence="3" key="2">
    <citation type="submission" date="2016-01" db="EMBL/GenBank/DDBJ databases">
        <title>Six Aerococcus type strain genome sequencing and assembly using PacBio and Illumina Hiseq.</title>
        <authorList>
            <person name="Carkaci D."/>
            <person name="Dargis R."/>
            <person name="Nielsen X.C."/>
            <person name="Skovgaard O."/>
            <person name="Fuursted K."/>
            <person name="Christensen J.J."/>
        </authorList>
    </citation>
    <scope>NUCLEOTIDE SEQUENCE [LARGE SCALE GENOMIC DNA]</scope>
    <source>
        <strain evidence="3">CCUG43001</strain>
    </source>
</reference>
<dbReference type="SUPFAM" id="SSF54913">
    <property type="entry name" value="GlnB-like"/>
    <property type="match status" value="2"/>
</dbReference>
<dbReference type="Proteomes" id="UP000069912">
    <property type="component" value="Chromosome"/>
</dbReference>
<keyword evidence="3" id="KW-1185">Reference proteome</keyword>
<evidence type="ECO:0000313" key="1">
    <source>
        <dbReference type="EMBL" id="AMB94721.1"/>
    </source>
</evidence>
<dbReference type="GO" id="GO:0030234">
    <property type="term" value="F:enzyme regulator activity"/>
    <property type="evidence" value="ECO:0007669"/>
    <property type="project" value="InterPro"/>
</dbReference>
<dbReference type="Gene3D" id="3.30.70.120">
    <property type="match status" value="2"/>
</dbReference>
<dbReference type="EMBL" id="PKGY01000001">
    <property type="protein sequence ID" value="PKZ23277.1"/>
    <property type="molecule type" value="Genomic_DNA"/>
</dbReference>
<evidence type="ECO:0000313" key="4">
    <source>
        <dbReference type="Proteomes" id="UP000234239"/>
    </source>
</evidence>
<dbReference type="GeneID" id="92904031"/>
<dbReference type="KEGG" id="asan:AWM72_08115"/>
<evidence type="ECO:0000313" key="3">
    <source>
        <dbReference type="Proteomes" id="UP000069912"/>
    </source>
</evidence>
<accession>A0A109RDK3</accession>
<dbReference type="InterPro" id="IPR002187">
    <property type="entry name" value="N-reg_PII"/>
</dbReference>
<name>A0A109RDK3_9LACT</name>
<dbReference type="Pfam" id="PF00543">
    <property type="entry name" value="P-II"/>
    <property type="match status" value="1"/>
</dbReference>
<protein>
    <submittedName>
        <fullName evidence="2">P-II family nitrogen regulator</fullName>
    </submittedName>
</protein>
<dbReference type="EMBL" id="CP014160">
    <property type="protein sequence ID" value="AMB94721.1"/>
    <property type="molecule type" value="Genomic_DNA"/>
</dbReference>
<dbReference type="RefSeq" id="WP_067976079.1">
    <property type="nucleotide sequence ID" value="NZ_CAJHKM010000002.1"/>
</dbReference>
<evidence type="ECO:0000313" key="2">
    <source>
        <dbReference type="EMBL" id="PKZ23277.1"/>
    </source>
</evidence>
<dbReference type="InterPro" id="IPR015867">
    <property type="entry name" value="N-reg_PII/ATP_PRibTrfase_C"/>
</dbReference>
<reference evidence="2 4" key="3">
    <citation type="submission" date="2017-12" db="EMBL/GenBank/DDBJ databases">
        <title>Phylogenetic diversity of female urinary microbiome.</title>
        <authorList>
            <person name="Thomas-White K."/>
            <person name="Wolfe A.J."/>
        </authorList>
    </citation>
    <scope>NUCLEOTIDE SEQUENCE [LARGE SCALE GENOMIC DNA]</scope>
    <source>
        <strain evidence="2 4">UMB0139</strain>
    </source>
</reference>
<dbReference type="Proteomes" id="UP000234239">
    <property type="component" value="Unassembled WGS sequence"/>
</dbReference>
<dbReference type="AlphaFoldDB" id="A0A109RDK3"/>
<dbReference type="OrthoDB" id="9803021at2"/>
<dbReference type="InterPro" id="IPR011322">
    <property type="entry name" value="N-reg_PII-like_a/b"/>
</dbReference>
<dbReference type="GO" id="GO:0006808">
    <property type="term" value="P:regulation of nitrogen utilization"/>
    <property type="evidence" value="ECO:0007669"/>
    <property type="project" value="InterPro"/>
</dbReference>
<reference evidence="1 3" key="1">
    <citation type="journal article" date="2016" name="Genome Announc.">
        <title>Complete Genome Sequences of Aerococcus christensenii CCUG 28831T, Aerococcus sanguinicola CCUG 43001T, Aerococcus urinae CCUG 36881T, Aerococcus urinaeequi CCUG 28094T, Aerococcus urinaehominis CCUG 42038 BT, and Aerococcus viridans CCUG 4311T.</title>
        <authorList>
            <person name="Carkaci D."/>
            <person name="Dargis R."/>
            <person name="Nielsen X.C."/>
            <person name="Skovgaard O."/>
            <person name="Fuursted K."/>
            <person name="Christensen J.J."/>
        </authorList>
    </citation>
    <scope>NUCLEOTIDE SEQUENCE [LARGE SCALE GENOMIC DNA]</scope>
    <source>
        <strain evidence="1 3">CCUG43001</strain>
    </source>
</reference>
<proteinExistence type="predicted"/>
<gene>
    <name evidence="1" type="ORF">AWM72_08115</name>
    <name evidence="2" type="ORF">CYJ28_01635</name>
</gene>